<dbReference type="EnsemblMetazoa" id="GPPI008864-RA">
    <property type="protein sequence ID" value="GPPI008864-PA"/>
    <property type="gene ID" value="GPPI008864"/>
</dbReference>
<dbReference type="EMBL" id="JXJN01003555">
    <property type="status" value="NOT_ANNOTATED_CDS"/>
    <property type="molecule type" value="Genomic_DNA"/>
</dbReference>
<evidence type="ECO:0000313" key="2">
    <source>
        <dbReference type="Proteomes" id="UP000092460"/>
    </source>
</evidence>
<dbReference type="VEuPathDB" id="VectorBase:GPPI008864"/>
<protein>
    <submittedName>
        <fullName evidence="1">Uncharacterized protein</fullName>
    </submittedName>
</protein>
<dbReference type="STRING" id="67801.A0A1B0AU82"/>
<sequence length="184" mass="20942">MLPYPPVAMDYGYQRQSAPSHPGTHITPMGSLGMPAVSAGPFAHSWLVPHQDLCAVPYNKMTNQHQQGAAGMHHTQQHTSDPGVEKENILEIRMYVYKITIGHVHISAALPPYTYLIIHKIVDNENKTFSNTCPGGSYSLKEQRKNIRTNFIWSLSVNRRRTRKRVTPLPMRRNFPFTSYLFIV</sequence>
<reference evidence="1" key="2">
    <citation type="submission" date="2020-05" db="UniProtKB">
        <authorList>
            <consortium name="EnsemblMetazoa"/>
        </authorList>
    </citation>
    <scope>IDENTIFICATION</scope>
    <source>
        <strain evidence="1">IAEA</strain>
    </source>
</reference>
<proteinExistence type="predicted"/>
<name>A0A1B0AU82_9MUSC</name>
<dbReference type="Proteomes" id="UP000092460">
    <property type="component" value="Unassembled WGS sequence"/>
</dbReference>
<organism evidence="1 2">
    <name type="scientific">Glossina palpalis gambiensis</name>
    <dbReference type="NCBI Taxonomy" id="67801"/>
    <lineage>
        <taxon>Eukaryota</taxon>
        <taxon>Metazoa</taxon>
        <taxon>Ecdysozoa</taxon>
        <taxon>Arthropoda</taxon>
        <taxon>Hexapoda</taxon>
        <taxon>Insecta</taxon>
        <taxon>Pterygota</taxon>
        <taxon>Neoptera</taxon>
        <taxon>Endopterygota</taxon>
        <taxon>Diptera</taxon>
        <taxon>Brachycera</taxon>
        <taxon>Muscomorpha</taxon>
        <taxon>Hippoboscoidea</taxon>
        <taxon>Glossinidae</taxon>
        <taxon>Glossina</taxon>
    </lineage>
</organism>
<keyword evidence="2" id="KW-1185">Reference proteome</keyword>
<reference evidence="2" key="1">
    <citation type="submission" date="2015-01" db="EMBL/GenBank/DDBJ databases">
        <authorList>
            <person name="Aksoy S."/>
            <person name="Warren W."/>
            <person name="Wilson R.K."/>
        </authorList>
    </citation>
    <scope>NUCLEOTIDE SEQUENCE [LARGE SCALE GENOMIC DNA]</scope>
    <source>
        <strain evidence="2">IAEA</strain>
    </source>
</reference>
<evidence type="ECO:0000313" key="1">
    <source>
        <dbReference type="EnsemblMetazoa" id="GPPI008864-PA"/>
    </source>
</evidence>
<accession>A0A1B0AU82</accession>
<dbReference type="AlphaFoldDB" id="A0A1B0AU82"/>